<keyword evidence="3" id="KW-1185">Reference proteome</keyword>
<evidence type="ECO:0000256" key="1">
    <source>
        <dbReference type="SAM" id="SignalP"/>
    </source>
</evidence>
<proteinExistence type="predicted"/>
<comment type="caution">
    <text evidence="2">The sequence shown here is derived from an EMBL/GenBank/DDBJ whole genome shotgun (WGS) entry which is preliminary data.</text>
</comment>
<evidence type="ECO:0008006" key="4">
    <source>
        <dbReference type="Google" id="ProtNLM"/>
    </source>
</evidence>
<evidence type="ECO:0000313" key="3">
    <source>
        <dbReference type="Proteomes" id="UP001596425"/>
    </source>
</evidence>
<dbReference type="Proteomes" id="UP001596425">
    <property type="component" value="Unassembled WGS sequence"/>
</dbReference>
<organism evidence="2 3">
    <name type="scientific">Microbulbifer taiwanensis</name>
    <dbReference type="NCBI Taxonomy" id="986746"/>
    <lineage>
        <taxon>Bacteria</taxon>
        <taxon>Pseudomonadati</taxon>
        <taxon>Pseudomonadota</taxon>
        <taxon>Gammaproteobacteria</taxon>
        <taxon>Cellvibrionales</taxon>
        <taxon>Microbulbiferaceae</taxon>
        <taxon>Microbulbifer</taxon>
    </lineage>
</organism>
<keyword evidence="1" id="KW-0732">Signal</keyword>
<feature type="signal peptide" evidence="1">
    <location>
        <begin position="1"/>
        <end position="18"/>
    </location>
</feature>
<evidence type="ECO:0000313" key="2">
    <source>
        <dbReference type="EMBL" id="MFC6631833.1"/>
    </source>
</evidence>
<gene>
    <name evidence="2" type="ORF">ACFQBM_01000</name>
</gene>
<protein>
    <recommendedName>
        <fullName evidence="4">VCBS repeat-containing protein</fullName>
    </recommendedName>
</protein>
<reference evidence="3" key="1">
    <citation type="journal article" date="2019" name="Int. J. Syst. Evol. Microbiol.">
        <title>The Global Catalogue of Microorganisms (GCM) 10K type strain sequencing project: providing services to taxonomists for standard genome sequencing and annotation.</title>
        <authorList>
            <consortium name="The Broad Institute Genomics Platform"/>
            <consortium name="The Broad Institute Genome Sequencing Center for Infectious Disease"/>
            <person name="Wu L."/>
            <person name="Ma J."/>
        </authorList>
    </citation>
    <scope>NUCLEOTIDE SEQUENCE [LARGE SCALE GENOMIC DNA]</scope>
    <source>
        <strain evidence="3">CGMCC 1.13718</strain>
    </source>
</reference>
<dbReference type="RefSeq" id="WP_193193054.1">
    <property type="nucleotide sequence ID" value="NZ_JACZFR010000037.1"/>
</dbReference>
<accession>A0ABW1YGE6</accession>
<name>A0ABW1YGE6_9GAMM</name>
<feature type="chain" id="PRO_5046792960" description="VCBS repeat-containing protein" evidence="1">
    <location>
        <begin position="19"/>
        <end position="162"/>
    </location>
</feature>
<dbReference type="EMBL" id="JBHSVR010000001">
    <property type="protein sequence ID" value="MFC6631833.1"/>
    <property type="molecule type" value="Genomic_DNA"/>
</dbReference>
<sequence length="162" mass="18253">MQRITAFLLLLFSSIAFANEPLVSLRDVDKLWKTWSPGSPSTQSLTKKLKVSEGVSIDYEFEVTSKGNGVLKIGNSHIRIYDRHDDGIYFENGLLWNKAEDINDDGFLDVVVWGNAFVELSDLDERSVKVPVLVHLIFAPGLKTYVKSVASEYIYSTFKEST</sequence>